<keyword evidence="1" id="KW-0812">Transmembrane</keyword>
<keyword evidence="1" id="KW-0472">Membrane</keyword>
<dbReference type="EMBL" id="GHWJ01009751">
    <property type="protein sequence ID" value="NOV42488.1"/>
    <property type="molecule type" value="Transcribed_RNA"/>
</dbReference>
<keyword evidence="1" id="KW-1133">Transmembrane helix</keyword>
<feature type="transmembrane region" description="Helical" evidence="1">
    <location>
        <begin position="12"/>
        <end position="34"/>
    </location>
</feature>
<protein>
    <submittedName>
        <fullName evidence="2">Putative secreted protein</fullName>
    </submittedName>
</protein>
<sequence>MPNFFIVFDHIALAKGFFFFTCMAYSVVILPHVIKYDLMIEKKREREKLKILTRFTILVAMSPLKRTLRAKFFSVRVCVCVSMLKVKVTIFCRQIRGVVRNDERENISYCSSRKFHFQHRSCFRFDALIVYMYVKTKACVLHRYRASPTAVYSRCEGK</sequence>
<proteinExistence type="predicted"/>
<dbReference type="AlphaFoldDB" id="A0A6M2DBA2"/>
<reference evidence="2" key="1">
    <citation type="submission" date="2019-09" db="EMBL/GenBank/DDBJ databases">
        <title>Organ-specific transcriptomic study of the physiology of the cattle tick, Rhipicephalus microplus.</title>
        <authorList>
            <person name="Tirloni L."/>
            <person name="Braz G."/>
            <person name="Gandara A.C.P."/>
            <person name="Sabadin G.A."/>
            <person name="da Silva R.M."/>
            <person name="Guizzo M.G."/>
            <person name="Machado J.A."/>
            <person name="Costa E.P."/>
            <person name="Gomes H.F."/>
            <person name="Moraes J."/>
            <person name="Mota M.B.S."/>
            <person name="Mesquita R.D."/>
            <person name="Alvarenga P.H."/>
            <person name="Alves F."/>
            <person name="Seixas A."/>
            <person name="da Fonseca R.N."/>
            <person name="Fogaca A."/>
            <person name="Logullo C."/>
            <person name="Tanaka A."/>
            <person name="Daffre S."/>
            <person name="Termignoni C."/>
            <person name="Vaz I.S.Jr."/>
            <person name="Oliveira P.L."/>
            <person name="Ribeiro J.M."/>
        </authorList>
    </citation>
    <scope>NUCLEOTIDE SEQUENCE</scope>
    <source>
        <strain evidence="2">Porto Alegre</strain>
    </source>
</reference>
<evidence type="ECO:0000313" key="2">
    <source>
        <dbReference type="EMBL" id="NOV42488.1"/>
    </source>
</evidence>
<accession>A0A6M2DBA2</accession>
<name>A0A6M2DBA2_RHIMP</name>
<evidence type="ECO:0000256" key="1">
    <source>
        <dbReference type="SAM" id="Phobius"/>
    </source>
</evidence>
<organism evidence="2">
    <name type="scientific">Rhipicephalus microplus</name>
    <name type="common">Cattle tick</name>
    <name type="synonym">Boophilus microplus</name>
    <dbReference type="NCBI Taxonomy" id="6941"/>
    <lineage>
        <taxon>Eukaryota</taxon>
        <taxon>Metazoa</taxon>
        <taxon>Ecdysozoa</taxon>
        <taxon>Arthropoda</taxon>
        <taxon>Chelicerata</taxon>
        <taxon>Arachnida</taxon>
        <taxon>Acari</taxon>
        <taxon>Parasitiformes</taxon>
        <taxon>Ixodida</taxon>
        <taxon>Ixodoidea</taxon>
        <taxon>Ixodidae</taxon>
        <taxon>Rhipicephalinae</taxon>
        <taxon>Rhipicephalus</taxon>
        <taxon>Boophilus</taxon>
    </lineage>
</organism>